<proteinExistence type="predicted"/>
<accession>A0ABP0DZ33</accession>
<keyword evidence="1" id="KW-0539">Nucleus</keyword>
<comment type="caution">
    <text evidence="4">The sequence shown here is derived from an EMBL/GenBank/DDBJ whole genome shotgun (WGS) entry which is preliminary data.</text>
</comment>
<evidence type="ECO:0000259" key="3">
    <source>
        <dbReference type="Pfam" id="PF00172"/>
    </source>
</evidence>
<dbReference type="PANTHER" id="PTHR35392:SF1">
    <property type="entry name" value="ZN(II)2CYS6 TRANSCRIPTION FACTOR (EUROFUNG)"/>
    <property type="match status" value="1"/>
</dbReference>
<dbReference type="Proteomes" id="UP001642501">
    <property type="component" value="Unassembled WGS sequence"/>
</dbReference>
<feature type="region of interest" description="Disordered" evidence="2">
    <location>
        <begin position="35"/>
        <end position="70"/>
    </location>
</feature>
<evidence type="ECO:0000256" key="2">
    <source>
        <dbReference type="SAM" id="MobiDB-lite"/>
    </source>
</evidence>
<name>A0ABP0DZ33_9PEZI</name>
<feature type="compositionally biased region" description="Polar residues" evidence="2">
    <location>
        <begin position="266"/>
        <end position="284"/>
    </location>
</feature>
<keyword evidence="5" id="KW-1185">Reference proteome</keyword>
<feature type="compositionally biased region" description="Low complexity" evidence="2">
    <location>
        <begin position="42"/>
        <end position="70"/>
    </location>
</feature>
<feature type="region of interest" description="Disordered" evidence="2">
    <location>
        <begin position="266"/>
        <end position="334"/>
    </location>
</feature>
<gene>
    <name evidence="4" type="ORF">SEPCBS57363_005714</name>
</gene>
<sequence length="837" mass="93098">MAPPVTNQQHAQTIAWNMPFDYTAGAVPIIGQAANSPVEQQSSSPGHSPKSMSPGHISSTSSSPLQPFLSPFQTTLNPLTEYSLQQSQRELEQAQQAQLQQQLQQQQFLRQQQHHLHQPFVQNPGVALMAYNPFNGGFPAIPMDLLAATPTTNAHLEAGIQLGTAFNTMPTVNAGSANAATTQAMQQWGLSMANWQDFEMVIPPTHDFPQQRLGSMGSLGSTSPTGTCIEVHSLGSSNGEVDWSIVDLFPRFDSYPHVPQQSIFNPSQTLHLRSNSDSSQSDGTFGSYDEISFATPPSPSSQRSDSSHSFQGYFYSDGGSRAHHHHHPSQDIVVNPATTISLAARKTPVKSAAASSSPTATSLIRQSPASGSGVGSSSPPIHYITNGRRKSPISKTGPKAVVRRSSTGKDGKTFPGEKKVGRRRGPLLPEQRKQASEIRKLRACLRCKFLKKTCDKGEPCSGCQPSHARLWQVPCTRIDIKEVAYFMKDWKADYERHLDLGMSVFNVKGFSKKESLMWITHGYGFCLPIMVREVHVADESCFQIDWVESCTPDQDPIDFGIRTGKLDVGEEGISMEKLSAYLDRHIDGSFESFVDDHFEGTPFVTEVLKTAYRYYLVDGLPVIRKALKLVLAYNLTMHITLVEQHGSETPLEGQIDDEGSKFYGKVVAPVMINFQIKCAMADMWRELQKEILEELSSLYSRVYSGDRLKNWPTIFMLAAILLVVWEEMQFDCHYRVSDQNSVQKFCGEMESTPVGVVVGLFHAISQKMPSFTDWDTKKHGQVLNNNEAVCGALTEMREHILKHEGHLRERQIKTEFDRHDFDCLSNKFLSKLVIRAN</sequence>
<evidence type="ECO:0000313" key="5">
    <source>
        <dbReference type="Proteomes" id="UP001642501"/>
    </source>
</evidence>
<dbReference type="EMBL" id="CAWUOM010000137">
    <property type="protein sequence ID" value="CAK7273563.1"/>
    <property type="molecule type" value="Genomic_DNA"/>
</dbReference>
<dbReference type="CDD" id="cd00067">
    <property type="entry name" value="GAL4"/>
    <property type="match status" value="1"/>
</dbReference>
<evidence type="ECO:0000256" key="1">
    <source>
        <dbReference type="ARBA" id="ARBA00023242"/>
    </source>
</evidence>
<evidence type="ECO:0000313" key="4">
    <source>
        <dbReference type="EMBL" id="CAK7273563.1"/>
    </source>
</evidence>
<dbReference type="InterPro" id="IPR001138">
    <property type="entry name" value="Zn2Cys6_DnaBD"/>
</dbReference>
<feature type="compositionally biased region" description="Basic and acidic residues" evidence="2">
    <location>
        <begin position="407"/>
        <end position="419"/>
    </location>
</feature>
<feature type="compositionally biased region" description="Low complexity" evidence="2">
    <location>
        <begin position="351"/>
        <end position="380"/>
    </location>
</feature>
<feature type="region of interest" description="Disordered" evidence="2">
    <location>
        <begin position="349"/>
        <end position="432"/>
    </location>
</feature>
<reference evidence="4 5" key="1">
    <citation type="submission" date="2024-01" db="EMBL/GenBank/DDBJ databases">
        <authorList>
            <person name="Allen C."/>
            <person name="Tagirdzhanova G."/>
        </authorList>
    </citation>
    <scope>NUCLEOTIDE SEQUENCE [LARGE SCALE GENOMIC DNA]</scope>
    <source>
        <strain evidence="4 5">CBS 573.63</strain>
    </source>
</reference>
<feature type="compositionally biased region" description="Low complexity" evidence="2">
    <location>
        <begin position="300"/>
        <end position="309"/>
    </location>
</feature>
<organism evidence="4 5">
    <name type="scientific">Sporothrix epigloea</name>
    <dbReference type="NCBI Taxonomy" id="1892477"/>
    <lineage>
        <taxon>Eukaryota</taxon>
        <taxon>Fungi</taxon>
        <taxon>Dikarya</taxon>
        <taxon>Ascomycota</taxon>
        <taxon>Pezizomycotina</taxon>
        <taxon>Sordariomycetes</taxon>
        <taxon>Sordariomycetidae</taxon>
        <taxon>Ophiostomatales</taxon>
        <taxon>Ophiostomataceae</taxon>
        <taxon>Sporothrix</taxon>
    </lineage>
</organism>
<dbReference type="Pfam" id="PF00172">
    <property type="entry name" value="Zn_clus"/>
    <property type="match status" value="1"/>
</dbReference>
<protein>
    <recommendedName>
        <fullName evidence="3">Zn(2)-C6 fungal-type domain-containing protein</fullName>
    </recommendedName>
</protein>
<dbReference type="PANTHER" id="PTHR35392">
    <property type="entry name" value="ZN(II)2CYS6 TRANSCRIPTION FACTOR (EUROFUNG)-RELATED-RELATED"/>
    <property type="match status" value="1"/>
</dbReference>
<feature type="domain" description="Zn(2)-C6 fungal-type" evidence="3">
    <location>
        <begin position="442"/>
        <end position="481"/>
    </location>
</feature>
<dbReference type="InterPro" id="IPR052973">
    <property type="entry name" value="Fungal_sec-metab_reg_TF"/>
</dbReference>